<evidence type="ECO:0000313" key="1">
    <source>
        <dbReference type="EMBL" id="DAF89394.1"/>
    </source>
</evidence>
<reference evidence="1" key="1">
    <citation type="journal article" date="2021" name="Proc. Natl. Acad. Sci. U.S.A.">
        <title>A Catalog of Tens of Thousands of Viruses from Human Metagenomes Reveals Hidden Associations with Chronic Diseases.</title>
        <authorList>
            <person name="Tisza M.J."/>
            <person name="Buck C.B."/>
        </authorList>
    </citation>
    <scope>NUCLEOTIDE SEQUENCE</scope>
    <source>
        <strain evidence="1">Ct2KA10</strain>
    </source>
</reference>
<proteinExistence type="predicted"/>
<sequence length="55" mass="6005">MTLCWSFLIAGVAFKNFFRSSAPCSAVPPTISPIFASPAPYFVFPRGRKPLSVLL</sequence>
<accession>A0A8S5U4M1</accession>
<protein>
    <submittedName>
        <fullName evidence="1">Uncharacterized protein</fullName>
    </submittedName>
</protein>
<dbReference type="EMBL" id="BK016009">
    <property type="protein sequence ID" value="DAF89394.1"/>
    <property type="molecule type" value="Genomic_DNA"/>
</dbReference>
<organism evidence="1">
    <name type="scientific">Caudovirales sp. ct2KA10</name>
    <dbReference type="NCBI Taxonomy" id="2825757"/>
    <lineage>
        <taxon>Viruses</taxon>
        <taxon>Duplodnaviria</taxon>
        <taxon>Heunggongvirae</taxon>
        <taxon>Uroviricota</taxon>
        <taxon>Caudoviricetes</taxon>
    </lineage>
</organism>
<name>A0A8S5U4M1_9CAUD</name>